<dbReference type="PIRSF" id="PIRSF016183">
    <property type="entry name" value="UCP016183"/>
    <property type="match status" value="1"/>
</dbReference>
<dbReference type="HAMAP" id="MF_00765">
    <property type="entry name" value="DarP"/>
    <property type="match status" value="1"/>
</dbReference>
<dbReference type="Proteomes" id="UP001297600">
    <property type="component" value="Unassembled WGS sequence"/>
</dbReference>
<comment type="function">
    <text evidence="5">Member of a network of 50S ribosomal subunit biogenesis factors which assembles along the 30S-50S interface, preventing incorrect 23S rRNA structures from forming. Promotes peptidyl transferase center (PTC) maturation.</text>
</comment>
<accession>A0ABS9MTJ0</accession>
<feature type="compositionally biased region" description="Acidic residues" evidence="6">
    <location>
        <begin position="13"/>
        <end position="22"/>
    </location>
</feature>
<keyword evidence="4 5" id="KW-0694">RNA-binding</keyword>
<dbReference type="InterPro" id="IPR023153">
    <property type="entry name" value="DarP_sf"/>
</dbReference>
<dbReference type="Gene3D" id="1.10.60.30">
    <property type="entry name" value="PSPTO4464-like domains"/>
    <property type="match status" value="2"/>
</dbReference>
<evidence type="ECO:0000313" key="7">
    <source>
        <dbReference type="EMBL" id="MCG5031941.1"/>
    </source>
</evidence>
<dbReference type="CDD" id="cd16331">
    <property type="entry name" value="YjgA-like"/>
    <property type="match status" value="1"/>
</dbReference>
<dbReference type="PANTHER" id="PTHR38101:SF1">
    <property type="entry name" value="UPF0307 PROTEIN YJGA"/>
    <property type="match status" value="1"/>
</dbReference>
<evidence type="ECO:0000256" key="1">
    <source>
        <dbReference type="ARBA" id="ARBA00022490"/>
    </source>
</evidence>
<protein>
    <recommendedName>
        <fullName evidence="5">Dual-action ribosomal maturation protein DarP</fullName>
    </recommendedName>
    <alternativeName>
        <fullName evidence="5">Large ribosomal subunit assembly factor DarP</fullName>
    </alternativeName>
</protein>
<keyword evidence="8" id="KW-1185">Reference proteome</keyword>
<keyword evidence="2 5" id="KW-0690">Ribosome biogenesis</keyword>
<dbReference type="NCBIfam" id="NF003593">
    <property type="entry name" value="PRK05255.1-1"/>
    <property type="match status" value="1"/>
</dbReference>
<reference evidence="7 8" key="1">
    <citation type="submission" date="2022-02" db="EMBL/GenBank/DDBJ databases">
        <title>Mesosutterella porci, a novel member of the family Sutterellaceae from pig feces.</title>
        <authorList>
            <person name="Wylensek D."/>
            <person name="Clavel T."/>
        </authorList>
    </citation>
    <scope>NUCLEOTIDE SEQUENCE [LARGE SCALE GENOMIC DNA]</scope>
    <source>
        <strain evidence="8">oilRF-744-wt-GAM-9</strain>
    </source>
</reference>
<comment type="subcellular location">
    <subcellularLocation>
        <location evidence="5">Cytoplasm</location>
    </subcellularLocation>
    <text evidence="5">Associates with late stage pre-50S ribosomal subunits.</text>
</comment>
<feature type="region of interest" description="Disordered" evidence="6">
    <location>
        <begin position="1"/>
        <end position="33"/>
    </location>
</feature>
<evidence type="ECO:0000256" key="6">
    <source>
        <dbReference type="SAM" id="MobiDB-lite"/>
    </source>
</evidence>
<evidence type="ECO:0000313" key="8">
    <source>
        <dbReference type="Proteomes" id="UP001297600"/>
    </source>
</evidence>
<dbReference type="SUPFAM" id="SSF158710">
    <property type="entry name" value="PSPTO4464-like"/>
    <property type="match status" value="1"/>
</dbReference>
<organism evidence="7 8">
    <name type="scientific">Mesosutterella porci</name>
    <dbReference type="NCBI Taxonomy" id="2915351"/>
    <lineage>
        <taxon>Bacteria</taxon>
        <taxon>Pseudomonadati</taxon>
        <taxon>Pseudomonadota</taxon>
        <taxon>Betaproteobacteria</taxon>
        <taxon>Burkholderiales</taxon>
        <taxon>Sutterellaceae</taxon>
        <taxon>Mesosutterella</taxon>
    </lineage>
</organism>
<sequence>MQIMTRDPYAFGDDGEVDDEESGPSKSEIKREMHGLQELGRELTKLPEETLARVSPVLPENVLEAVREFRRIKTFKAQQRHIQHIGKLLRAADASAIRTAMEDAGGASAAMVAIQHQCERLRDELLASDEALTRLVDEHPSTDIQRLRQTIRMARREAAKEDPAKRSPRPFREIYQILREALTAEREAGLAAQVRAGAEQENE</sequence>
<dbReference type="Pfam" id="PF04751">
    <property type="entry name" value="DarP"/>
    <property type="match status" value="1"/>
</dbReference>
<name>A0ABS9MTJ0_9BURK</name>
<dbReference type="InterPro" id="IPR006839">
    <property type="entry name" value="DarP"/>
</dbReference>
<keyword evidence="1 5" id="KW-0963">Cytoplasm</keyword>
<comment type="caution">
    <text evidence="7">The sequence shown here is derived from an EMBL/GenBank/DDBJ whole genome shotgun (WGS) entry which is preliminary data.</text>
</comment>
<evidence type="ECO:0000256" key="3">
    <source>
        <dbReference type="ARBA" id="ARBA00022730"/>
    </source>
</evidence>
<dbReference type="EMBL" id="JAKNCT010000017">
    <property type="protein sequence ID" value="MCG5031941.1"/>
    <property type="molecule type" value="Genomic_DNA"/>
</dbReference>
<comment type="similarity">
    <text evidence="5">Belongs to the DarP family.</text>
</comment>
<evidence type="ECO:0000256" key="5">
    <source>
        <dbReference type="HAMAP-Rule" id="MF_00765"/>
    </source>
</evidence>
<proteinExistence type="inferred from homology"/>
<evidence type="ECO:0000256" key="2">
    <source>
        <dbReference type="ARBA" id="ARBA00022517"/>
    </source>
</evidence>
<keyword evidence="3 5" id="KW-0699">rRNA-binding</keyword>
<dbReference type="RefSeq" id="WP_237980622.1">
    <property type="nucleotide sequence ID" value="NZ_JAKNCT010000017.1"/>
</dbReference>
<gene>
    <name evidence="5" type="primary">darP</name>
    <name evidence="7" type="ORF">MAF45_10895</name>
</gene>
<evidence type="ECO:0000256" key="4">
    <source>
        <dbReference type="ARBA" id="ARBA00022884"/>
    </source>
</evidence>
<dbReference type="PANTHER" id="PTHR38101">
    <property type="entry name" value="UPF0307 PROTEIN YJGA"/>
    <property type="match status" value="1"/>
</dbReference>